<gene>
    <name evidence="2" type="ORF">NFG58_01520</name>
</gene>
<evidence type="ECO:0000256" key="1">
    <source>
        <dbReference type="SAM" id="Phobius"/>
    </source>
</evidence>
<feature type="transmembrane region" description="Helical" evidence="1">
    <location>
        <begin position="117"/>
        <end position="135"/>
    </location>
</feature>
<keyword evidence="2" id="KW-0378">Hydrolase</keyword>
<dbReference type="EMBL" id="CP098827">
    <property type="protein sequence ID" value="XBO71429.1"/>
    <property type="molecule type" value="Genomic_DNA"/>
</dbReference>
<name>A0AAU7KJ55_9GAMM</name>
<feature type="transmembrane region" description="Helical" evidence="1">
    <location>
        <begin position="59"/>
        <end position="77"/>
    </location>
</feature>
<reference evidence="2" key="1">
    <citation type="submission" date="2022-06" db="EMBL/GenBank/DDBJ databases">
        <title>A novel DMS-producing enzyme.</title>
        <authorList>
            <person name="Zhang Y."/>
        </authorList>
    </citation>
    <scope>NUCLEOTIDE SEQUENCE</scope>
    <source>
        <strain evidence="2">RT37</strain>
    </source>
</reference>
<feature type="transmembrane region" description="Helical" evidence="1">
    <location>
        <begin position="141"/>
        <end position="159"/>
    </location>
</feature>
<protein>
    <submittedName>
        <fullName evidence="2">Metal-dependent hydrolase</fullName>
    </submittedName>
</protein>
<accession>A0AAU7KJ55</accession>
<feature type="transmembrane region" description="Helical" evidence="1">
    <location>
        <begin position="83"/>
        <end position="105"/>
    </location>
</feature>
<organism evidence="2">
    <name type="scientific">Halomonas sp. RT37</name>
    <dbReference type="NCBI Taxonomy" id="2950872"/>
    <lineage>
        <taxon>Bacteria</taxon>
        <taxon>Pseudomonadati</taxon>
        <taxon>Pseudomonadota</taxon>
        <taxon>Gammaproteobacteria</taxon>
        <taxon>Oceanospirillales</taxon>
        <taxon>Halomonadaceae</taxon>
        <taxon>Halomonas</taxon>
    </lineage>
</organism>
<keyword evidence="1" id="KW-0472">Membrane</keyword>
<dbReference type="Pfam" id="PF04307">
    <property type="entry name" value="YdjM"/>
    <property type="match status" value="1"/>
</dbReference>
<dbReference type="GO" id="GO:0016787">
    <property type="term" value="F:hydrolase activity"/>
    <property type="evidence" value="ECO:0007669"/>
    <property type="project" value="UniProtKB-KW"/>
</dbReference>
<dbReference type="InterPro" id="IPR007404">
    <property type="entry name" value="YdjM-like"/>
</dbReference>
<evidence type="ECO:0000313" key="2">
    <source>
        <dbReference type="EMBL" id="XBO71429.1"/>
    </source>
</evidence>
<dbReference type="AlphaFoldDB" id="A0AAU7KJ55"/>
<keyword evidence="1" id="KW-0812">Transmembrane</keyword>
<sequence>MANFRTHLSVAAAGGAVLAHGGWQAGLWSALDSLPMLALTTLGGILPDIDSDSSKAIRLIFNLMAVPAVVAGAVMLQERFSDGTLLLVCGAIYLAVRYVAGAIFARFTVHRGLWHSLLAAAMCGLATAALSHHLFAPPDAMAWAHGGALTFGFAIHLLLDELYSVDLNGARLKRSFGTAFKPFDWGDPGNSLAMLCVTLSLAPWLPSWDALQGLVDQGVALVSGRWR</sequence>
<keyword evidence="1" id="KW-1133">Transmembrane helix</keyword>
<proteinExistence type="predicted"/>
<dbReference type="RefSeq" id="WP_045992228.1">
    <property type="nucleotide sequence ID" value="NZ_CP098827.1"/>
</dbReference>